<sequence length="122" mass="13277">MENNFTADANSTEVAKTLNSCVVLGTLSLTIYVVLNLYLIYFLIAGILGLKKTSHESPHNSTLITISADSNTDITNNSTTNSTSPTISTREEVPLTEIAFVVISLMIVSLLLLYLGIYIITY</sequence>
<dbReference type="EMBL" id="KK853012">
    <property type="protein sequence ID" value="KDR12532.1"/>
    <property type="molecule type" value="Genomic_DNA"/>
</dbReference>
<organism evidence="2 3">
    <name type="scientific">Zootermopsis nevadensis</name>
    <name type="common">Dampwood termite</name>
    <dbReference type="NCBI Taxonomy" id="136037"/>
    <lineage>
        <taxon>Eukaryota</taxon>
        <taxon>Metazoa</taxon>
        <taxon>Ecdysozoa</taxon>
        <taxon>Arthropoda</taxon>
        <taxon>Hexapoda</taxon>
        <taxon>Insecta</taxon>
        <taxon>Pterygota</taxon>
        <taxon>Neoptera</taxon>
        <taxon>Polyneoptera</taxon>
        <taxon>Dictyoptera</taxon>
        <taxon>Blattodea</taxon>
        <taxon>Blattoidea</taxon>
        <taxon>Termitoidae</taxon>
        <taxon>Termopsidae</taxon>
        <taxon>Zootermopsis</taxon>
    </lineage>
</organism>
<feature type="transmembrane region" description="Helical" evidence="1">
    <location>
        <begin position="98"/>
        <end position="120"/>
    </location>
</feature>
<evidence type="ECO:0000313" key="3">
    <source>
        <dbReference type="Proteomes" id="UP000027135"/>
    </source>
</evidence>
<keyword evidence="1" id="KW-0472">Membrane</keyword>
<keyword evidence="3" id="KW-1185">Reference proteome</keyword>
<dbReference type="Proteomes" id="UP000027135">
    <property type="component" value="Unassembled WGS sequence"/>
</dbReference>
<evidence type="ECO:0000256" key="1">
    <source>
        <dbReference type="SAM" id="Phobius"/>
    </source>
</evidence>
<feature type="transmembrane region" description="Helical" evidence="1">
    <location>
        <begin position="29"/>
        <end position="50"/>
    </location>
</feature>
<reference evidence="2 3" key="1">
    <citation type="journal article" date="2014" name="Nat. Commun.">
        <title>Molecular traces of alternative social organization in a termite genome.</title>
        <authorList>
            <person name="Terrapon N."/>
            <person name="Li C."/>
            <person name="Robertson H.M."/>
            <person name="Ji L."/>
            <person name="Meng X."/>
            <person name="Booth W."/>
            <person name="Chen Z."/>
            <person name="Childers C.P."/>
            <person name="Glastad K.M."/>
            <person name="Gokhale K."/>
            <person name="Gowin J."/>
            <person name="Gronenberg W."/>
            <person name="Hermansen R.A."/>
            <person name="Hu H."/>
            <person name="Hunt B.G."/>
            <person name="Huylmans A.K."/>
            <person name="Khalil S.M."/>
            <person name="Mitchell R.D."/>
            <person name="Munoz-Torres M.C."/>
            <person name="Mustard J.A."/>
            <person name="Pan H."/>
            <person name="Reese J.T."/>
            <person name="Scharf M.E."/>
            <person name="Sun F."/>
            <person name="Vogel H."/>
            <person name="Xiao J."/>
            <person name="Yang W."/>
            <person name="Yang Z."/>
            <person name="Yang Z."/>
            <person name="Zhou J."/>
            <person name="Zhu J."/>
            <person name="Brent C.S."/>
            <person name="Elsik C.G."/>
            <person name="Goodisman M.A."/>
            <person name="Liberles D.A."/>
            <person name="Roe R.M."/>
            <person name="Vargo E.L."/>
            <person name="Vilcinskas A."/>
            <person name="Wang J."/>
            <person name="Bornberg-Bauer E."/>
            <person name="Korb J."/>
            <person name="Zhang G."/>
            <person name="Liebig J."/>
        </authorList>
    </citation>
    <scope>NUCLEOTIDE SEQUENCE [LARGE SCALE GENOMIC DNA]</scope>
    <source>
        <tissue evidence="2">Whole organism</tissue>
    </source>
</reference>
<keyword evidence="1" id="KW-0812">Transmembrane</keyword>
<protein>
    <submittedName>
        <fullName evidence="2">Uncharacterized protein</fullName>
    </submittedName>
</protein>
<accession>A0A067QU59</accession>
<proteinExistence type="predicted"/>
<evidence type="ECO:0000313" key="2">
    <source>
        <dbReference type="EMBL" id="KDR12532.1"/>
    </source>
</evidence>
<dbReference type="AlphaFoldDB" id="A0A067QU59"/>
<gene>
    <name evidence="2" type="ORF">L798_13610</name>
</gene>
<name>A0A067QU59_ZOONE</name>
<keyword evidence="1" id="KW-1133">Transmembrane helix</keyword>
<dbReference type="InParanoid" id="A0A067QU59"/>